<feature type="binding site" evidence="6">
    <location>
        <begin position="334"/>
        <end position="338"/>
    </location>
    <ligand>
        <name>ATP</name>
        <dbReference type="ChEBI" id="CHEBI:30616"/>
    </ligand>
</feature>
<protein>
    <recommendedName>
        <fullName evidence="6">Acetate kinase</fullName>
        <ecNumber evidence="6">2.7.2.1</ecNumber>
    </recommendedName>
    <alternativeName>
        <fullName evidence="6">Acetokinase</fullName>
    </alternativeName>
</protein>
<name>A0A542E4E9_9MICO</name>
<dbReference type="AlphaFoldDB" id="A0A542E4E9"/>
<dbReference type="GO" id="GO:0005524">
    <property type="term" value="F:ATP binding"/>
    <property type="evidence" value="ECO:0007669"/>
    <property type="project" value="UniProtKB-KW"/>
</dbReference>
<comment type="catalytic activity">
    <reaction evidence="6">
        <text>acetate + ATP = acetyl phosphate + ADP</text>
        <dbReference type="Rhea" id="RHEA:11352"/>
        <dbReference type="ChEBI" id="CHEBI:22191"/>
        <dbReference type="ChEBI" id="CHEBI:30089"/>
        <dbReference type="ChEBI" id="CHEBI:30616"/>
        <dbReference type="ChEBI" id="CHEBI:456216"/>
        <dbReference type="EC" id="2.7.2.1"/>
    </reaction>
</comment>
<dbReference type="GO" id="GO:0008776">
    <property type="term" value="F:acetate kinase activity"/>
    <property type="evidence" value="ECO:0007669"/>
    <property type="project" value="UniProtKB-UniRule"/>
</dbReference>
<dbReference type="PRINTS" id="PR00471">
    <property type="entry name" value="ACETATEKNASE"/>
</dbReference>
<keyword evidence="6" id="KW-0479">Metal-binding</keyword>
<feature type="binding site" evidence="6">
    <location>
        <position position="388"/>
    </location>
    <ligand>
        <name>Mg(2+)</name>
        <dbReference type="ChEBI" id="CHEBI:18420"/>
    </ligand>
</feature>
<feature type="binding site" evidence="6">
    <location>
        <position position="9"/>
    </location>
    <ligand>
        <name>Mg(2+)</name>
        <dbReference type="ChEBI" id="CHEBI:18420"/>
    </ligand>
</feature>
<feature type="active site" description="Proton donor/acceptor" evidence="6">
    <location>
        <position position="153"/>
    </location>
</feature>
<dbReference type="PROSITE" id="PS01075">
    <property type="entry name" value="ACETATE_KINASE_1"/>
    <property type="match status" value="1"/>
</dbReference>
<keyword evidence="3 6" id="KW-0547">Nucleotide-binding</keyword>
<keyword evidence="6" id="KW-0963">Cytoplasm</keyword>
<dbReference type="NCBIfam" id="TIGR00016">
    <property type="entry name" value="ackA"/>
    <property type="match status" value="1"/>
</dbReference>
<dbReference type="SUPFAM" id="SSF53067">
    <property type="entry name" value="Actin-like ATPase domain"/>
    <property type="match status" value="2"/>
</dbReference>
<dbReference type="PANTHER" id="PTHR21060:SF15">
    <property type="entry name" value="ACETATE KINASE-RELATED"/>
    <property type="match status" value="1"/>
</dbReference>
<feature type="site" description="Transition state stabilizer" evidence="6">
    <location>
        <position position="246"/>
    </location>
</feature>
<dbReference type="Gene3D" id="3.30.420.40">
    <property type="match status" value="2"/>
</dbReference>
<feature type="site" description="Transition state stabilizer" evidence="6">
    <location>
        <position position="185"/>
    </location>
</feature>
<dbReference type="GO" id="GO:0006085">
    <property type="term" value="P:acetyl-CoA biosynthetic process"/>
    <property type="evidence" value="ECO:0007669"/>
    <property type="project" value="UniProtKB-UniRule"/>
</dbReference>
<reference evidence="9 10" key="1">
    <citation type="submission" date="2019-06" db="EMBL/GenBank/DDBJ databases">
        <title>Sequencing the genomes of 1000 actinobacteria strains.</title>
        <authorList>
            <person name="Klenk H.-P."/>
        </authorList>
    </citation>
    <scope>NUCLEOTIDE SEQUENCE [LARGE SCALE GENOMIC DNA]</scope>
    <source>
        <strain evidence="9 10">DSM 18607</strain>
    </source>
</reference>
<organism evidence="9 10">
    <name type="scientific">Lapillicoccus jejuensis</name>
    <dbReference type="NCBI Taxonomy" id="402171"/>
    <lineage>
        <taxon>Bacteria</taxon>
        <taxon>Bacillati</taxon>
        <taxon>Actinomycetota</taxon>
        <taxon>Actinomycetes</taxon>
        <taxon>Micrococcales</taxon>
        <taxon>Intrasporangiaceae</taxon>
        <taxon>Lapillicoccus</taxon>
    </lineage>
</organism>
<evidence type="ECO:0000256" key="3">
    <source>
        <dbReference type="ARBA" id="ARBA00022741"/>
    </source>
</evidence>
<dbReference type="PANTHER" id="PTHR21060">
    <property type="entry name" value="ACETATE KINASE"/>
    <property type="match status" value="1"/>
</dbReference>
<gene>
    <name evidence="6" type="primary">ackA</name>
    <name evidence="9" type="ORF">FB458_3347</name>
</gene>
<comment type="pathway">
    <text evidence="6">Metabolic intermediate biosynthesis; acetyl-CoA biosynthesis; acetyl-CoA from acetate: step 1/2.</text>
</comment>
<dbReference type="GO" id="GO:0000287">
    <property type="term" value="F:magnesium ion binding"/>
    <property type="evidence" value="ECO:0007669"/>
    <property type="project" value="UniProtKB-UniRule"/>
</dbReference>
<proteinExistence type="inferred from homology"/>
<comment type="function">
    <text evidence="6">Catalyzes the formation of acetyl phosphate from acetate and ATP. Can also catalyze the reverse reaction.</text>
</comment>
<dbReference type="RefSeq" id="WP_141849485.1">
    <property type="nucleotide sequence ID" value="NZ_BAAAPR010000022.1"/>
</dbReference>
<comment type="subunit">
    <text evidence="6">Homodimer.</text>
</comment>
<dbReference type="PIRSF" id="PIRSF000722">
    <property type="entry name" value="Acetate_prop_kin"/>
    <property type="match status" value="1"/>
</dbReference>
<dbReference type="Pfam" id="PF00871">
    <property type="entry name" value="Acetate_kinase"/>
    <property type="match status" value="1"/>
</dbReference>
<keyword evidence="6" id="KW-0460">Magnesium</keyword>
<dbReference type="HAMAP" id="MF_00020">
    <property type="entry name" value="Acetate_kinase"/>
    <property type="match status" value="1"/>
</dbReference>
<evidence type="ECO:0000256" key="4">
    <source>
        <dbReference type="ARBA" id="ARBA00022777"/>
    </source>
</evidence>
<feature type="binding site" evidence="6">
    <location>
        <begin position="286"/>
        <end position="288"/>
    </location>
    <ligand>
        <name>ATP</name>
        <dbReference type="ChEBI" id="CHEBI:30616"/>
    </ligand>
</feature>
<evidence type="ECO:0000256" key="1">
    <source>
        <dbReference type="ARBA" id="ARBA00008748"/>
    </source>
</evidence>
<evidence type="ECO:0000256" key="5">
    <source>
        <dbReference type="ARBA" id="ARBA00022840"/>
    </source>
</evidence>
<dbReference type="UniPathway" id="UPA00340">
    <property type="reaction ID" value="UER00458"/>
</dbReference>
<comment type="subcellular location">
    <subcellularLocation>
        <location evidence="6">Cytoplasm</location>
    </subcellularLocation>
</comment>
<evidence type="ECO:0000256" key="8">
    <source>
        <dbReference type="SAM" id="MobiDB-lite"/>
    </source>
</evidence>
<keyword evidence="5 6" id="KW-0067">ATP-binding</keyword>
<evidence type="ECO:0000256" key="2">
    <source>
        <dbReference type="ARBA" id="ARBA00022679"/>
    </source>
</evidence>
<keyword evidence="10" id="KW-1185">Reference proteome</keyword>
<sequence length="412" mass="43050">MSTLVLVVNAGSSSLKYQLLDADAPDGSAPLASGLVERIGEDGGDDENVHHTVGDDEHPRSQRCADAGEAFAALLDSFAQYGPDLDDLELTAVGHRVVHGGERFADPVLVDDDVLAAVEELVPLAPLHNPANLEGIRLAREHFAGVPQVAVFDTAFHHDLPARAHTYAVPRAWREEHGVRRYGFHGTSYAFVSRRAAQLLGRPLEQTAMVVLHLGNGASAAAILGGRSIDTSMGLGPVEGLVMGTRSGDLDPAVPGHLARSGIGAEEFDRDVSTRSGLLALAGRSDVREVVAAARGGDADAELALGVMTYRLRKYVGAYAAALGRLDAVVLTGGVGEHAPVVRSRALSGMEILGIHLDQDANDRATGGEHVVSTPGSPVTVLVVPTDEEREIARQAAAVVRSSDAGQSPATS</sequence>
<dbReference type="Proteomes" id="UP000317893">
    <property type="component" value="Unassembled WGS sequence"/>
</dbReference>
<comment type="caution">
    <text evidence="9">The sequence shown here is derived from an EMBL/GenBank/DDBJ whole genome shotgun (WGS) entry which is preliminary data.</text>
</comment>
<dbReference type="CDD" id="cd24010">
    <property type="entry name" value="ASKHA_NBD_AcK_PK"/>
    <property type="match status" value="1"/>
</dbReference>
<comment type="similarity">
    <text evidence="1 6 7">Belongs to the acetokinase family.</text>
</comment>
<dbReference type="InterPro" id="IPR000890">
    <property type="entry name" value="Aliphatic_acid_kin_short-chain"/>
</dbReference>
<feature type="binding site" evidence="6">
    <location>
        <position position="16"/>
    </location>
    <ligand>
        <name>ATP</name>
        <dbReference type="ChEBI" id="CHEBI:30616"/>
    </ligand>
</feature>
<accession>A0A542E4E9</accession>
<feature type="binding site" evidence="6">
    <location>
        <begin position="213"/>
        <end position="217"/>
    </location>
    <ligand>
        <name>ATP</name>
        <dbReference type="ChEBI" id="CHEBI:30616"/>
    </ligand>
</feature>
<dbReference type="InterPro" id="IPR004372">
    <property type="entry name" value="Ac/propionate_kinase"/>
</dbReference>
<dbReference type="EC" id="2.7.2.1" evidence="6"/>
<dbReference type="OrthoDB" id="9802453at2"/>
<feature type="binding site" evidence="6">
    <location>
        <position position="96"/>
    </location>
    <ligand>
        <name>substrate</name>
    </ligand>
</feature>
<evidence type="ECO:0000256" key="6">
    <source>
        <dbReference type="HAMAP-Rule" id="MF_00020"/>
    </source>
</evidence>
<dbReference type="EMBL" id="VFMN01000001">
    <property type="protein sequence ID" value="TQJ10228.1"/>
    <property type="molecule type" value="Genomic_DNA"/>
</dbReference>
<evidence type="ECO:0000313" key="9">
    <source>
        <dbReference type="EMBL" id="TQJ10228.1"/>
    </source>
</evidence>
<keyword evidence="4 6" id="KW-0418">Kinase</keyword>
<evidence type="ECO:0000313" key="10">
    <source>
        <dbReference type="Proteomes" id="UP000317893"/>
    </source>
</evidence>
<dbReference type="GO" id="GO:0006083">
    <property type="term" value="P:acetate metabolic process"/>
    <property type="evidence" value="ECO:0007669"/>
    <property type="project" value="TreeGrafter"/>
</dbReference>
<comment type="cofactor">
    <cofactor evidence="6">
        <name>Mg(2+)</name>
        <dbReference type="ChEBI" id="CHEBI:18420"/>
    </cofactor>
    <cofactor evidence="6">
        <name>Mn(2+)</name>
        <dbReference type="ChEBI" id="CHEBI:29035"/>
    </cofactor>
    <text evidence="6">Mg(2+). Can also accept Mn(2+).</text>
</comment>
<feature type="region of interest" description="Disordered" evidence="8">
    <location>
        <begin position="39"/>
        <end position="61"/>
    </location>
</feature>
<dbReference type="PROSITE" id="PS01076">
    <property type="entry name" value="ACETATE_KINASE_2"/>
    <property type="match status" value="1"/>
</dbReference>
<dbReference type="InterPro" id="IPR023865">
    <property type="entry name" value="Aliphatic_acid_kinase_CS"/>
</dbReference>
<dbReference type="GO" id="GO:0005737">
    <property type="term" value="C:cytoplasm"/>
    <property type="evidence" value="ECO:0007669"/>
    <property type="project" value="UniProtKB-SubCell"/>
</dbReference>
<dbReference type="InterPro" id="IPR043129">
    <property type="entry name" value="ATPase_NBD"/>
</dbReference>
<feature type="compositionally biased region" description="Basic and acidic residues" evidence="8">
    <location>
        <begin position="47"/>
        <end position="60"/>
    </location>
</feature>
<evidence type="ECO:0000256" key="7">
    <source>
        <dbReference type="RuleBase" id="RU003835"/>
    </source>
</evidence>
<keyword evidence="2 6" id="KW-0808">Transferase</keyword>